<comment type="caution">
    <text evidence="2">The sequence shown here is derived from an EMBL/GenBank/DDBJ whole genome shotgun (WGS) entry which is preliminary data.</text>
</comment>
<gene>
    <name evidence="2" type="ORF">K7C98_40945</name>
</gene>
<feature type="compositionally biased region" description="Basic and acidic residues" evidence="1">
    <location>
        <begin position="146"/>
        <end position="166"/>
    </location>
</feature>
<accession>A0ABS7U4Z7</accession>
<sequence>MNKRRREDIPVEAVVPVESVPDPDKLAEKNVQEHAADPEELMSESEEGEEPRHDESLTAIAGETLRSGVFPERVEEKVPGQDDVLRAGDPDVDPLGNLFSGEELPGASDPTPDQNNVDEIGRAAGISEEDDDRASGAGLRTPAELLDERDVRRWELDPRSSGRPTEDTPVALPRRRASGGRR</sequence>
<evidence type="ECO:0000256" key="1">
    <source>
        <dbReference type="SAM" id="MobiDB-lite"/>
    </source>
</evidence>
<feature type="compositionally biased region" description="Low complexity" evidence="1">
    <location>
        <begin position="11"/>
        <end position="20"/>
    </location>
</feature>
<dbReference type="Pfam" id="PF19861">
    <property type="entry name" value="DUF6335"/>
    <property type="match status" value="1"/>
</dbReference>
<evidence type="ECO:0000313" key="3">
    <source>
        <dbReference type="Proteomes" id="UP001139031"/>
    </source>
</evidence>
<feature type="compositionally biased region" description="Basic and acidic residues" evidence="1">
    <location>
        <begin position="22"/>
        <end position="37"/>
    </location>
</feature>
<feature type="compositionally biased region" description="Basic residues" evidence="1">
    <location>
        <begin position="173"/>
        <end position="182"/>
    </location>
</feature>
<reference evidence="2" key="1">
    <citation type="submission" date="2021-08" db="EMBL/GenBank/DDBJ databases">
        <authorList>
            <person name="Stevens D.C."/>
        </authorList>
    </citation>
    <scope>NUCLEOTIDE SEQUENCE</scope>
    <source>
        <strain evidence="2">DSM 53165</strain>
    </source>
</reference>
<name>A0ABS7U4Z7_9BACT</name>
<proteinExistence type="predicted"/>
<keyword evidence="3" id="KW-1185">Reference proteome</keyword>
<organism evidence="2 3">
    <name type="scientific">Nannocystis pusilla</name>
    <dbReference type="NCBI Taxonomy" id="889268"/>
    <lineage>
        <taxon>Bacteria</taxon>
        <taxon>Pseudomonadati</taxon>
        <taxon>Myxococcota</taxon>
        <taxon>Polyangia</taxon>
        <taxon>Nannocystales</taxon>
        <taxon>Nannocystaceae</taxon>
        <taxon>Nannocystis</taxon>
    </lineage>
</organism>
<dbReference type="RefSeq" id="WP_224197373.1">
    <property type="nucleotide sequence ID" value="NZ_JAIRAU010000057.1"/>
</dbReference>
<evidence type="ECO:0000313" key="2">
    <source>
        <dbReference type="EMBL" id="MBZ5715635.1"/>
    </source>
</evidence>
<dbReference type="InterPro" id="IPR046298">
    <property type="entry name" value="DUF6335"/>
</dbReference>
<feature type="compositionally biased region" description="Acidic residues" evidence="1">
    <location>
        <begin position="38"/>
        <end position="49"/>
    </location>
</feature>
<feature type="compositionally biased region" description="Basic and acidic residues" evidence="1">
    <location>
        <begin position="72"/>
        <end position="89"/>
    </location>
</feature>
<protein>
    <submittedName>
        <fullName evidence="2">DUF6335 family protein</fullName>
    </submittedName>
</protein>
<feature type="region of interest" description="Disordered" evidence="1">
    <location>
        <begin position="1"/>
        <end position="182"/>
    </location>
</feature>
<dbReference type="Proteomes" id="UP001139031">
    <property type="component" value="Unassembled WGS sequence"/>
</dbReference>
<dbReference type="EMBL" id="JAIRAU010000057">
    <property type="protein sequence ID" value="MBZ5715635.1"/>
    <property type="molecule type" value="Genomic_DNA"/>
</dbReference>